<evidence type="ECO:0008006" key="3">
    <source>
        <dbReference type="Google" id="ProtNLM"/>
    </source>
</evidence>
<dbReference type="GO" id="GO:0031410">
    <property type="term" value="C:cytoplasmic vesicle"/>
    <property type="evidence" value="ECO:0007669"/>
    <property type="project" value="TreeGrafter"/>
</dbReference>
<dbReference type="InterPro" id="IPR013783">
    <property type="entry name" value="Ig-like_fold"/>
</dbReference>
<reference evidence="1 2" key="1">
    <citation type="submission" date="2019-03" db="EMBL/GenBank/DDBJ databases">
        <title>Flavobacterium AT-3-2 sp. nov., isolated from arctic soil.</title>
        <authorList>
            <person name="Chaudhary D.K."/>
        </authorList>
    </citation>
    <scope>NUCLEOTIDE SEQUENCE [LARGE SCALE GENOMIC DNA]</scope>
    <source>
        <strain evidence="1 2">AT-3-2</strain>
    </source>
</reference>
<keyword evidence="2" id="KW-1185">Reference proteome</keyword>
<dbReference type="GO" id="GO:0016020">
    <property type="term" value="C:membrane"/>
    <property type="evidence" value="ECO:0007669"/>
    <property type="project" value="TreeGrafter"/>
</dbReference>
<name>A0A4R5B5T7_9FLAO</name>
<dbReference type="InterPro" id="IPR029865">
    <property type="entry name" value="KIAA0319-like"/>
</dbReference>
<dbReference type="RefSeq" id="WP_131908324.1">
    <property type="nucleotide sequence ID" value="NZ_SMFM01000001.1"/>
</dbReference>
<organism evidence="1 2">
    <name type="scientific">Flavobacterium caseinilyticum</name>
    <dbReference type="NCBI Taxonomy" id="2541732"/>
    <lineage>
        <taxon>Bacteria</taxon>
        <taxon>Pseudomonadati</taxon>
        <taxon>Bacteroidota</taxon>
        <taxon>Flavobacteriia</taxon>
        <taxon>Flavobacteriales</taxon>
        <taxon>Flavobacteriaceae</taxon>
        <taxon>Flavobacterium</taxon>
    </lineage>
</organism>
<protein>
    <recommendedName>
        <fullName evidence="3">PKD domain-containing protein</fullName>
    </recommendedName>
</protein>
<gene>
    <name evidence="1" type="ORF">E0F89_02755</name>
</gene>
<accession>A0A4R5B5T7</accession>
<sequence>MRNTNFYGLFIFSAAMLINSGCTEDTLATGSSTSKPPTVTEPSYPAPNASAGYDIQVILPHDYCWLEGGYYYFNASNNTITNNKVAWEKISGSSTCKLESPDSLKTKVSKLEKGVYEFELTVTNNMGLTGKDRVTVTVGEMSANTKEKIFNDLIWDDWNGWDKLHVEINNFYSHVPSDSFFKVYIQRDNSANWIEVLPWSENAQYYYIVYSDTLFVYPKSINPFDYDTPNVKIIY</sequence>
<dbReference type="PANTHER" id="PTHR46182">
    <property type="entry name" value="FI19480P1"/>
    <property type="match status" value="1"/>
</dbReference>
<dbReference type="EMBL" id="SMFM01000001">
    <property type="protein sequence ID" value="TDD78572.1"/>
    <property type="molecule type" value="Genomic_DNA"/>
</dbReference>
<comment type="caution">
    <text evidence="1">The sequence shown here is derived from an EMBL/GenBank/DDBJ whole genome shotgun (WGS) entry which is preliminary data.</text>
</comment>
<dbReference type="Gene3D" id="2.60.40.10">
    <property type="entry name" value="Immunoglobulins"/>
    <property type="match status" value="1"/>
</dbReference>
<dbReference type="Proteomes" id="UP000295278">
    <property type="component" value="Unassembled WGS sequence"/>
</dbReference>
<proteinExistence type="predicted"/>
<dbReference type="AlphaFoldDB" id="A0A4R5B5T7"/>
<dbReference type="OrthoDB" id="996574at2"/>
<evidence type="ECO:0000313" key="1">
    <source>
        <dbReference type="EMBL" id="TDD78572.1"/>
    </source>
</evidence>
<dbReference type="PANTHER" id="PTHR46182:SF2">
    <property type="entry name" value="FI19480P1"/>
    <property type="match status" value="1"/>
</dbReference>
<dbReference type="Pfam" id="PF22352">
    <property type="entry name" value="K319L-like_PKD"/>
    <property type="match status" value="1"/>
</dbReference>
<evidence type="ECO:0000313" key="2">
    <source>
        <dbReference type="Proteomes" id="UP000295278"/>
    </source>
</evidence>